<comment type="caution">
    <text evidence="2">The sequence shown here is derived from an EMBL/GenBank/DDBJ whole genome shotgun (WGS) entry which is preliminary data.</text>
</comment>
<dbReference type="PANTHER" id="PTHR37951">
    <property type="entry name" value="CYTOPLASMIC PROTEIN-RELATED"/>
    <property type="match status" value="1"/>
</dbReference>
<accession>A0ABP7MY76</accession>
<proteinExistence type="predicted"/>
<dbReference type="PANTHER" id="PTHR37951:SF1">
    <property type="entry name" value="TYPE VI SECRETION SYSTEM COMPONENT TSSA1"/>
    <property type="match status" value="1"/>
</dbReference>
<dbReference type="NCBIfam" id="TIGR03363">
    <property type="entry name" value="VI_chp_8"/>
    <property type="match status" value="1"/>
</dbReference>
<keyword evidence="3" id="KW-1185">Reference proteome</keyword>
<sequence length="351" mass="38806">MLELEDLLAPVTDERPTGDDLSFSTEFDAIQEARRADDPTLEQGEWITDIKYADWAAAERMCRELLQARTKDLRLAAWFTEAQAQLHGFSGVALGFRTVSGLFDRYWDDVHPLAEDGDFEERIGNVTWLLSNALQWLRALPITHSAHGHFGLGDFEAAHARSGNGEPAGDDDQPGLDVMEAARRDTPHEFYIRLLDAVPDCSVALQELQQSVDTRLGTEGPSFTPVRDQIEHLHKTVRRFAREAGVLVDGDAGAESDDVIEAAGEGGTAQAPSNSGPIASRRQALAQLRQVAEFFRRTEPHSPVAYLADKAARWGEMPLHVWLKRVIKDDSTLAQVEELLDVDAGQEPFGA</sequence>
<evidence type="ECO:0000313" key="2">
    <source>
        <dbReference type="EMBL" id="GAA3931255.1"/>
    </source>
</evidence>
<reference evidence="3" key="1">
    <citation type="journal article" date="2019" name="Int. J. Syst. Evol. Microbiol.">
        <title>The Global Catalogue of Microorganisms (GCM) 10K type strain sequencing project: providing services to taxonomists for standard genome sequencing and annotation.</title>
        <authorList>
            <consortium name="The Broad Institute Genomics Platform"/>
            <consortium name="The Broad Institute Genome Sequencing Center for Infectious Disease"/>
            <person name="Wu L."/>
            <person name="Ma J."/>
        </authorList>
    </citation>
    <scope>NUCLEOTIDE SEQUENCE [LARGE SCALE GENOMIC DNA]</scope>
    <source>
        <strain evidence="3">JCM 16916</strain>
    </source>
</reference>
<dbReference type="RefSeq" id="WP_344760439.1">
    <property type="nucleotide sequence ID" value="NZ_BAAAZU010000029.1"/>
</dbReference>
<evidence type="ECO:0000259" key="1">
    <source>
        <dbReference type="Pfam" id="PF06812"/>
    </source>
</evidence>
<gene>
    <name evidence="2" type="primary">tssA</name>
    <name evidence="2" type="ORF">GCM10022229_26030</name>
</gene>
<organism evidence="2 3">
    <name type="scientific">Luteimonas lutimaris</name>
    <dbReference type="NCBI Taxonomy" id="698645"/>
    <lineage>
        <taxon>Bacteria</taxon>
        <taxon>Pseudomonadati</taxon>
        <taxon>Pseudomonadota</taxon>
        <taxon>Gammaproteobacteria</taxon>
        <taxon>Lysobacterales</taxon>
        <taxon>Lysobacteraceae</taxon>
        <taxon>Luteimonas</taxon>
    </lineage>
</organism>
<dbReference type="InterPro" id="IPR017740">
    <property type="entry name" value="TssA-like"/>
</dbReference>
<dbReference type="Pfam" id="PF06812">
    <property type="entry name" value="ImpA_N"/>
    <property type="match status" value="1"/>
</dbReference>
<dbReference type="EMBL" id="BAAAZU010000029">
    <property type="protein sequence ID" value="GAA3931255.1"/>
    <property type="molecule type" value="Genomic_DNA"/>
</dbReference>
<protein>
    <submittedName>
        <fullName evidence="2">Type VI secretion system protein TssA</fullName>
    </submittedName>
</protein>
<dbReference type="InterPro" id="IPR010657">
    <property type="entry name" value="ImpA_N"/>
</dbReference>
<evidence type="ECO:0000313" key="3">
    <source>
        <dbReference type="Proteomes" id="UP001501727"/>
    </source>
</evidence>
<dbReference type="Proteomes" id="UP001501727">
    <property type="component" value="Unassembled WGS sequence"/>
</dbReference>
<feature type="domain" description="ImpA N-terminal" evidence="1">
    <location>
        <begin position="8"/>
        <end position="130"/>
    </location>
</feature>
<name>A0ABP7MY76_9GAMM</name>